<evidence type="ECO:0000256" key="1">
    <source>
        <dbReference type="SAM" id="SignalP"/>
    </source>
</evidence>
<accession>A0A2P6V4B6</accession>
<keyword evidence="3" id="KW-1185">Reference proteome</keyword>
<name>A0A2P6V4B6_9CHLO</name>
<dbReference type="OrthoDB" id="510215at2759"/>
<protein>
    <submittedName>
        <fullName evidence="2">Proteophosphoglycan ppg4</fullName>
    </submittedName>
</protein>
<dbReference type="EMBL" id="LHPF02000031">
    <property type="protein sequence ID" value="PSC68917.1"/>
    <property type="molecule type" value="Genomic_DNA"/>
</dbReference>
<organism evidence="2 3">
    <name type="scientific">Micractinium conductrix</name>
    <dbReference type="NCBI Taxonomy" id="554055"/>
    <lineage>
        <taxon>Eukaryota</taxon>
        <taxon>Viridiplantae</taxon>
        <taxon>Chlorophyta</taxon>
        <taxon>core chlorophytes</taxon>
        <taxon>Trebouxiophyceae</taxon>
        <taxon>Chlorellales</taxon>
        <taxon>Chlorellaceae</taxon>
        <taxon>Chlorella clade</taxon>
        <taxon>Micractinium</taxon>
    </lineage>
</organism>
<feature type="chain" id="PRO_5015202011" evidence="1">
    <location>
        <begin position="37"/>
        <end position="471"/>
    </location>
</feature>
<dbReference type="AlphaFoldDB" id="A0A2P6V4B6"/>
<gene>
    <name evidence="2" type="ORF">C2E20_7515</name>
</gene>
<comment type="caution">
    <text evidence="2">The sequence shown here is derived from an EMBL/GenBank/DDBJ whole genome shotgun (WGS) entry which is preliminary data.</text>
</comment>
<evidence type="ECO:0000313" key="3">
    <source>
        <dbReference type="Proteomes" id="UP000239649"/>
    </source>
</evidence>
<feature type="signal peptide" evidence="1">
    <location>
        <begin position="1"/>
        <end position="36"/>
    </location>
</feature>
<dbReference type="Proteomes" id="UP000239649">
    <property type="component" value="Unassembled WGS sequence"/>
</dbReference>
<reference evidence="2 3" key="1">
    <citation type="journal article" date="2018" name="Plant J.">
        <title>Genome sequences of Chlorella sorokiniana UTEX 1602 and Micractinium conductrix SAG 241.80: implications to maltose excretion by a green alga.</title>
        <authorList>
            <person name="Arriola M.B."/>
            <person name="Velmurugan N."/>
            <person name="Zhang Y."/>
            <person name="Plunkett M.H."/>
            <person name="Hondzo H."/>
            <person name="Barney B.M."/>
        </authorList>
    </citation>
    <scope>NUCLEOTIDE SEQUENCE [LARGE SCALE GENOMIC DNA]</scope>
    <source>
        <strain evidence="2 3">SAG 241.80</strain>
    </source>
</reference>
<sequence>MSETAPPGASKARHTQLFAVAAALLALLSLARHSASRNSRPLPPSVRGGGAAAATPAAVTLRLRLPGSPSDIPPDPLTYAARRLGENADSISEAACGTWQRDYAVQHATVLSGHAPPRFVASVAVQSGLADRVVGVMSQLMYALLSGRALQFASVDGLPDWAVAFDSPHINWTAPPFPEAVLEPLRNRYKGVDGYRHFGDRNYSAAEVHTALYWPVYHFFLVRSDPAIDAFFWDTDLTTQPHGHADVPYVMFASNRGRTYRLWENWHHRDALRQWGMHASDAVRCGFHFLFRPNQATQAAMAAMATPMGRTDALKIGIQIRAGDTAFNASAEVSDLRQYQEIEKQRRAPGQPVIWYFISDSLALRRQAAARWPKKLLTDASSQPVHVDCKRFNREACGGVDAAFRAAAAELLTFSKADYHVVTQDSGFGMLGAWLSEGERRIYAVYRNASRSCGRFEYDSLDTLASSWAGI</sequence>
<dbReference type="Gene3D" id="3.40.50.11350">
    <property type="match status" value="1"/>
</dbReference>
<keyword evidence="1" id="KW-0732">Signal</keyword>
<evidence type="ECO:0000313" key="2">
    <source>
        <dbReference type="EMBL" id="PSC68917.1"/>
    </source>
</evidence>
<proteinExistence type="predicted"/>